<dbReference type="Proteomes" id="UP000266723">
    <property type="component" value="Unassembled WGS sequence"/>
</dbReference>
<dbReference type="EMBL" id="QGKV02000832">
    <property type="protein sequence ID" value="KAF3542465.1"/>
    <property type="molecule type" value="Genomic_DNA"/>
</dbReference>
<organism evidence="1 2">
    <name type="scientific">Brassica cretica</name>
    <name type="common">Mustard</name>
    <dbReference type="NCBI Taxonomy" id="69181"/>
    <lineage>
        <taxon>Eukaryota</taxon>
        <taxon>Viridiplantae</taxon>
        <taxon>Streptophyta</taxon>
        <taxon>Embryophyta</taxon>
        <taxon>Tracheophyta</taxon>
        <taxon>Spermatophyta</taxon>
        <taxon>Magnoliopsida</taxon>
        <taxon>eudicotyledons</taxon>
        <taxon>Gunneridae</taxon>
        <taxon>Pentapetalae</taxon>
        <taxon>rosids</taxon>
        <taxon>malvids</taxon>
        <taxon>Brassicales</taxon>
        <taxon>Brassicaceae</taxon>
        <taxon>Brassiceae</taxon>
        <taxon>Brassica</taxon>
    </lineage>
</organism>
<reference evidence="1 2" key="1">
    <citation type="journal article" date="2020" name="BMC Genomics">
        <title>Intraspecific diversification of the crop wild relative Brassica cretica Lam. using demographic model selection.</title>
        <authorList>
            <person name="Kioukis A."/>
            <person name="Michalopoulou V.A."/>
            <person name="Briers L."/>
            <person name="Pirintsos S."/>
            <person name="Studholme D.J."/>
            <person name="Pavlidis P."/>
            <person name="Sarris P.F."/>
        </authorList>
    </citation>
    <scope>NUCLEOTIDE SEQUENCE [LARGE SCALE GENOMIC DNA]</scope>
    <source>
        <strain evidence="2">cv. PFS-1207/04</strain>
    </source>
</reference>
<evidence type="ECO:0000313" key="2">
    <source>
        <dbReference type="Proteomes" id="UP000266723"/>
    </source>
</evidence>
<sequence length="156" mass="17124">MHATRPCGQTCGGRGVSLHGYRPCIQTGRGRGVTLHVSRSCNQQCGARGVAAHASGAMRSDTRAATRLVSDWLLITINSPRPLPFVLIQNTSNYSADFESAPGEGSVQVKRDQFYWRQVQDQSRRGSTCEGRGRVRIAEGPVTWKFDHGRRPGLTE</sequence>
<proteinExistence type="predicted"/>
<name>A0ABQ7BSD6_BRACR</name>
<gene>
    <name evidence="1" type="ORF">DY000_02010393</name>
</gene>
<keyword evidence="2" id="KW-1185">Reference proteome</keyword>
<protein>
    <submittedName>
        <fullName evidence="1">Uncharacterized protein</fullName>
    </submittedName>
</protein>
<comment type="caution">
    <text evidence="1">The sequence shown here is derived from an EMBL/GenBank/DDBJ whole genome shotgun (WGS) entry which is preliminary data.</text>
</comment>
<accession>A0ABQ7BSD6</accession>
<evidence type="ECO:0000313" key="1">
    <source>
        <dbReference type="EMBL" id="KAF3542465.1"/>
    </source>
</evidence>